<sequence length="79" mass="9433">MDELYSDSNNNNLDYYQTQFEQRNLNLDDIIKSCTVFMPSLIDDKKLNTFKNKSLEKLITMYSNNMTKFEQHLIDINNN</sequence>
<reference evidence="3 4" key="1">
    <citation type="submission" date="2018-03" db="EMBL/GenBank/DDBJ databases">
        <title>Whole genome sequencing of Histamine producing bacteria.</title>
        <authorList>
            <person name="Butler K."/>
        </authorList>
    </citation>
    <scope>NUCLEOTIDE SEQUENCE [LARGE SCALE GENOMIC DNA]</scope>
    <source>
        <strain evidence="2 4">FS-6.1</strain>
        <strain evidence="1 3">FS-6.2</strain>
    </source>
</reference>
<dbReference type="Proteomes" id="UP000241405">
    <property type="component" value="Unassembled WGS sequence"/>
</dbReference>
<accession>A0A2T3JWH4</accession>
<evidence type="ECO:0000313" key="4">
    <source>
        <dbReference type="Proteomes" id="UP000241618"/>
    </source>
</evidence>
<organism evidence="2 4">
    <name type="scientific">Photobacterium phosphoreum</name>
    <dbReference type="NCBI Taxonomy" id="659"/>
    <lineage>
        <taxon>Bacteria</taxon>
        <taxon>Pseudomonadati</taxon>
        <taxon>Pseudomonadota</taxon>
        <taxon>Gammaproteobacteria</taxon>
        <taxon>Vibrionales</taxon>
        <taxon>Vibrionaceae</taxon>
        <taxon>Photobacterium</taxon>
    </lineage>
</organism>
<dbReference type="EMBL" id="PYMP01000002">
    <property type="protein sequence ID" value="PSU53683.1"/>
    <property type="molecule type" value="Genomic_DNA"/>
</dbReference>
<dbReference type="EMBL" id="PYMO01000006">
    <property type="protein sequence ID" value="PSU25768.1"/>
    <property type="molecule type" value="Genomic_DNA"/>
</dbReference>
<name>A0A2T3JWH4_PHOPO</name>
<gene>
    <name evidence="2" type="ORF">C9J18_04575</name>
    <name evidence="1" type="ORF">CTM96_08650</name>
</gene>
<comment type="caution">
    <text evidence="2">The sequence shown here is derived from an EMBL/GenBank/DDBJ whole genome shotgun (WGS) entry which is preliminary data.</text>
</comment>
<evidence type="ECO:0000313" key="1">
    <source>
        <dbReference type="EMBL" id="PSU25768.1"/>
    </source>
</evidence>
<dbReference type="AlphaFoldDB" id="A0A2T3JWH4"/>
<evidence type="ECO:0000313" key="2">
    <source>
        <dbReference type="EMBL" id="PSU53683.1"/>
    </source>
</evidence>
<evidence type="ECO:0000313" key="3">
    <source>
        <dbReference type="Proteomes" id="UP000241405"/>
    </source>
</evidence>
<dbReference type="Proteomes" id="UP000241618">
    <property type="component" value="Unassembled WGS sequence"/>
</dbReference>
<keyword evidence="3" id="KW-1185">Reference proteome</keyword>
<protein>
    <submittedName>
        <fullName evidence="2">Uncharacterized protein</fullName>
    </submittedName>
</protein>
<proteinExistence type="predicted"/>